<accession>A0A3M7P8T9</accession>
<protein>
    <submittedName>
        <fullName evidence="2">Uncharacterized protein</fullName>
    </submittedName>
</protein>
<sequence length="105" mass="11670">MVTGGLLNNSESVEVNMIETLTDAFFIQNVNFSTFTRGNGPNGNILDYIITESSNRISFINTRVPLGNVNLGHVIFEHTIRLEKNSYSPNSENSSLYSYPYSANS</sequence>
<dbReference type="Proteomes" id="UP000276133">
    <property type="component" value="Unassembled WGS sequence"/>
</dbReference>
<dbReference type="AlphaFoldDB" id="A0A3M7P8T9"/>
<proteinExistence type="predicted"/>
<keyword evidence="3" id="KW-1185">Reference proteome</keyword>
<evidence type="ECO:0000256" key="1">
    <source>
        <dbReference type="SAM" id="MobiDB-lite"/>
    </source>
</evidence>
<dbReference type="EMBL" id="REGN01012388">
    <property type="protein sequence ID" value="RMZ95515.1"/>
    <property type="molecule type" value="Genomic_DNA"/>
</dbReference>
<name>A0A3M7P8T9_BRAPC</name>
<organism evidence="2 3">
    <name type="scientific">Brachionus plicatilis</name>
    <name type="common">Marine rotifer</name>
    <name type="synonym">Brachionus muelleri</name>
    <dbReference type="NCBI Taxonomy" id="10195"/>
    <lineage>
        <taxon>Eukaryota</taxon>
        <taxon>Metazoa</taxon>
        <taxon>Spiralia</taxon>
        <taxon>Gnathifera</taxon>
        <taxon>Rotifera</taxon>
        <taxon>Eurotatoria</taxon>
        <taxon>Monogononta</taxon>
        <taxon>Pseudotrocha</taxon>
        <taxon>Ploima</taxon>
        <taxon>Brachionidae</taxon>
        <taxon>Brachionus</taxon>
    </lineage>
</organism>
<feature type="region of interest" description="Disordered" evidence="1">
    <location>
        <begin position="86"/>
        <end position="105"/>
    </location>
</feature>
<evidence type="ECO:0000313" key="3">
    <source>
        <dbReference type="Proteomes" id="UP000276133"/>
    </source>
</evidence>
<reference evidence="2 3" key="1">
    <citation type="journal article" date="2018" name="Sci. Rep.">
        <title>Genomic signatures of local adaptation to the degree of environmental predictability in rotifers.</title>
        <authorList>
            <person name="Franch-Gras L."/>
            <person name="Hahn C."/>
            <person name="Garcia-Roger E.M."/>
            <person name="Carmona M.J."/>
            <person name="Serra M."/>
            <person name="Gomez A."/>
        </authorList>
    </citation>
    <scope>NUCLEOTIDE SEQUENCE [LARGE SCALE GENOMIC DNA]</scope>
    <source>
        <strain evidence="2">HYR1</strain>
    </source>
</reference>
<gene>
    <name evidence="2" type="ORF">BpHYR1_026929</name>
</gene>
<comment type="caution">
    <text evidence="2">The sequence shown here is derived from an EMBL/GenBank/DDBJ whole genome shotgun (WGS) entry which is preliminary data.</text>
</comment>
<evidence type="ECO:0000313" key="2">
    <source>
        <dbReference type="EMBL" id="RMZ95515.1"/>
    </source>
</evidence>